<dbReference type="InterPro" id="IPR007525">
    <property type="entry name" value="FrhB_FdhB_C"/>
</dbReference>
<dbReference type="Pfam" id="PF04432">
    <property type="entry name" value="FrhB_FdhB_C"/>
    <property type="match status" value="1"/>
</dbReference>
<evidence type="ECO:0000313" key="7">
    <source>
        <dbReference type="EMBL" id="KGK99454.1"/>
    </source>
</evidence>
<dbReference type="Gene3D" id="3.10.450.750">
    <property type="match status" value="1"/>
</dbReference>
<dbReference type="InterPro" id="IPR017896">
    <property type="entry name" value="4Fe4S_Fe-S-bd"/>
</dbReference>
<accession>A0A099T3K0</accession>
<dbReference type="PROSITE" id="PS00198">
    <property type="entry name" value="4FE4S_FER_1"/>
    <property type="match status" value="2"/>
</dbReference>
<dbReference type="PROSITE" id="PS51379">
    <property type="entry name" value="4FE4S_FER_2"/>
    <property type="match status" value="2"/>
</dbReference>
<evidence type="ECO:0000256" key="2">
    <source>
        <dbReference type="ARBA" id="ARBA00022723"/>
    </source>
</evidence>
<evidence type="ECO:0000256" key="4">
    <source>
        <dbReference type="ARBA" id="ARBA00023004"/>
    </source>
</evidence>
<dbReference type="EMBL" id="JRHO01000005">
    <property type="protein sequence ID" value="KGK99454.1"/>
    <property type="molecule type" value="Genomic_DNA"/>
</dbReference>
<dbReference type="PANTHER" id="PTHR31332:SF6">
    <property type="entry name" value="FORMATE DEHYDROGENASE SUBUNIT BETA"/>
    <property type="match status" value="1"/>
</dbReference>
<dbReference type="GO" id="GO:0046872">
    <property type="term" value="F:metal ion binding"/>
    <property type="evidence" value="ECO:0007669"/>
    <property type="project" value="UniProtKB-KW"/>
</dbReference>
<dbReference type="GO" id="GO:0052592">
    <property type="term" value="F:oxidoreductase activity, acting on CH or CH2 groups, with an iron-sulfur protein as acceptor"/>
    <property type="evidence" value="ECO:0007669"/>
    <property type="project" value="TreeGrafter"/>
</dbReference>
<dbReference type="Gene3D" id="3.30.70.20">
    <property type="match status" value="1"/>
</dbReference>
<keyword evidence="3" id="KW-0560">Oxidoreductase</keyword>
<proteinExistence type="predicted"/>
<feature type="domain" description="4Fe-4S ferredoxin-type" evidence="6">
    <location>
        <begin position="48"/>
        <end position="78"/>
    </location>
</feature>
<dbReference type="NCBIfam" id="NF006808">
    <property type="entry name" value="PRK09326.1"/>
    <property type="match status" value="1"/>
</dbReference>
<dbReference type="SUPFAM" id="SSF54862">
    <property type="entry name" value="4Fe-4S ferredoxins"/>
    <property type="match status" value="1"/>
</dbReference>
<keyword evidence="4" id="KW-0408">Iron</keyword>
<evidence type="ECO:0000256" key="1">
    <source>
        <dbReference type="ARBA" id="ARBA00001974"/>
    </source>
</evidence>
<dbReference type="Pfam" id="PF12838">
    <property type="entry name" value="Fer4_7"/>
    <property type="match status" value="1"/>
</dbReference>
<name>A0A099T3K0_METMT</name>
<keyword evidence="2" id="KW-0479">Metal-binding</keyword>
<dbReference type="Proteomes" id="UP000029859">
    <property type="component" value="Unassembled WGS sequence"/>
</dbReference>
<dbReference type="InterPro" id="IPR045220">
    <property type="entry name" value="FRHB/FDHB/HCAR-like"/>
</dbReference>
<dbReference type="AlphaFoldDB" id="A0A099T3K0"/>
<feature type="domain" description="4Fe-4S ferredoxin-type" evidence="6">
    <location>
        <begin position="6"/>
        <end position="35"/>
    </location>
</feature>
<protein>
    <submittedName>
        <fullName evidence="7">F420H2 dehydrogenase</fullName>
    </submittedName>
</protein>
<dbReference type="RefSeq" id="WP_048193192.1">
    <property type="nucleotide sequence ID" value="NZ_CAAGSM010000007.1"/>
</dbReference>
<comment type="cofactor">
    <cofactor evidence="1">
        <name>FAD</name>
        <dbReference type="ChEBI" id="CHEBI:57692"/>
    </cofactor>
</comment>
<dbReference type="Pfam" id="PF04422">
    <property type="entry name" value="FrhB_FdhB_N"/>
    <property type="match status" value="1"/>
</dbReference>
<dbReference type="NCBIfam" id="NF040616">
    <property type="entry name" value="F420_dehyd_FpoF"/>
    <property type="match status" value="1"/>
</dbReference>
<evidence type="ECO:0000313" key="8">
    <source>
        <dbReference type="Proteomes" id="UP000029859"/>
    </source>
</evidence>
<evidence type="ECO:0000256" key="5">
    <source>
        <dbReference type="ARBA" id="ARBA00023014"/>
    </source>
</evidence>
<evidence type="ECO:0000259" key="6">
    <source>
        <dbReference type="PROSITE" id="PS51379"/>
    </source>
</evidence>
<dbReference type="InterPro" id="IPR017900">
    <property type="entry name" value="4Fe4S_Fe_S_CS"/>
</dbReference>
<keyword evidence="8" id="KW-1185">Reference proteome</keyword>
<evidence type="ECO:0000256" key="3">
    <source>
        <dbReference type="ARBA" id="ARBA00023002"/>
    </source>
</evidence>
<sequence>MVHPKIMDVIEHDVCTACGACVSACPAGAIVMGEKAAEIRDPDNLSLYSHGAAPNVCEGCLTCSRICPVVDGYFEDEFANVRSFLAAKSNIAGQDGGVTSAIARSLLRQGEIDCVVGITRNEKWETELELFTSPDDVEKAKGTKYTYDSVLSMLRDPFSEYEKIAVIGVPCQAHGARLISENVNDKIVLIVGLLCMESFYGDVMTDKIIPEIMGVKAEDVVKMDFGKGKFWAYTKDGEEHSVKIAEVAPHARNPCHHCNDYTSVFADIAVGSVGTPDGWNCVLLRTDAGEKYFKMVESELEFMEDPKPGISLIEKLATMKHNNNSEHYKEVYEKFTFECEGAPFR</sequence>
<dbReference type="GO" id="GO:0051536">
    <property type="term" value="F:iron-sulfur cluster binding"/>
    <property type="evidence" value="ECO:0007669"/>
    <property type="project" value="UniProtKB-KW"/>
</dbReference>
<reference evidence="7 8" key="1">
    <citation type="submission" date="2014-09" db="EMBL/GenBank/DDBJ databases">
        <title>Draft genome sequence of an obligately methylotrophic methanogen, Methanococcoides methylutens, isolated from marine sediment.</title>
        <authorList>
            <person name="Guan Y."/>
            <person name="Ngugi D.K."/>
            <person name="Blom J."/>
            <person name="Ali S."/>
            <person name="Ferry J.G."/>
            <person name="Stingl U."/>
        </authorList>
    </citation>
    <scope>NUCLEOTIDE SEQUENCE [LARGE SCALE GENOMIC DNA]</scope>
    <source>
        <strain evidence="7 8">DSM 2657</strain>
    </source>
</reference>
<gene>
    <name evidence="7" type="ORF">LI82_01480</name>
</gene>
<dbReference type="InterPro" id="IPR054922">
    <property type="entry name" value="FPO_su_F"/>
</dbReference>
<dbReference type="OrthoDB" id="37898at2157"/>
<keyword evidence="5" id="KW-0411">Iron-sulfur</keyword>
<organism evidence="7 8">
    <name type="scientific">Methanococcoides methylutens</name>
    <dbReference type="NCBI Taxonomy" id="2226"/>
    <lineage>
        <taxon>Archaea</taxon>
        <taxon>Methanobacteriati</taxon>
        <taxon>Methanobacteriota</taxon>
        <taxon>Stenosarchaea group</taxon>
        <taxon>Methanomicrobia</taxon>
        <taxon>Methanosarcinales</taxon>
        <taxon>Methanosarcinaceae</taxon>
        <taxon>Methanococcoides</taxon>
    </lineage>
</organism>
<comment type="caution">
    <text evidence="7">The sequence shown here is derived from an EMBL/GenBank/DDBJ whole genome shotgun (WGS) entry which is preliminary data.</text>
</comment>
<dbReference type="PANTHER" id="PTHR31332">
    <property type="entry name" value="7-HYDROXYMETHYL CHLOROPHYLL A REDUCTASE, CHLOROPLASTIC"/>
    <property type="match status" value="1"/>
</dbReference>
<dbReference type="InterPro" id="IPR007516">
    <property type="entry name" value="Co_F420_Hydgase/DH_bsu_N"/>
</dbReference>